<evidence type="ECO:0000256" key="4">
    <source>
        <dbReference type="SAM" id="MobiDB-lite"/>
    </source>
</evidence>
<dbReference type="OrthoDB" id="10251342at2759"/>
<dbReference type="InterPro" id="IPR029004">
    <property type="entry name" value="Ribosomal_eL28/Mak16"/>
</dbReference>
<dbReference type="GO" id="GO:0030687">
    <property type="term" value="C:preribosome, large subunit precursor"/>
    <property type="evidence" value="ECO:0007669"/>
    <property type="project" value="TreeGrafter"/>
</dbReference>
<dbReference type="Pfam" id="PF04874">
    <property type="entry name" value="Mak16"/>
    <property type="match status" value="1"/>
</dbReference>
<evidence type="ECO:0000256" key="3">
    <source>
        <dbReference type="ARBA" id="ARBA00023242"/>
    </source>
</evidence>
<comment type="similarity">
    <text evidence="2">Belongs to the MAK16 family.</text>
</comment>
<feature type="region of interest" description="Disordered" evidence="4">
    <location>
        <begin position="276"/>
        <end position="395"/>
    </location>
</feature>
<proteinExistence type="inferred from homology"/>
<accession>A0A9Q3GJ22</accession>
<comment type="caution">
    <text evidence="6">The sequence shown here is derived from an EMBL/GenBank/DDBJ whole genome shotgun (WGS) entry which is preliminary data.</text>
</comment>
<dbReference type="Gene3D" id="3.30.390.110">
    <property type="match status" value="1"/>
</dbReference>
<dbReference type="GO" id="GO:0005730">
    <property type="term" value="C:nucleolus"/>
    <property type="evidence" value="ECO:0007669"/>
    <property type="project" value="TreeGrafter"/>
</dbReference>
<dbReference type="EMBL" id="AVOT02002020">
    <property type="protein sequence ID" value="MBW0468924.1"/>
    <property type="molecule type" value="Genomic_DNA"/>
</dbReference>
<reference evidence="6" key="1">
    <citation type="submission" date="2021-03" db="EMBL/GenBank/DDBJ databases">
        <title>Draft genome sequence of rust myrtle Austropuccinia psidii MF-1, a brazilian biotype.</title>
        <authorList>
            <person name="Quecine M.C."/>
            <person name="Pachon D.M.R."/>
            <person name="Bonatelli M.L."/>
            <person name="Correr F.H."/>
            <person name="Franceschini L.M."/>
            <person name="Leite T.F."/>
            <person name="Margarido G.R.A."/>
            <person name="Almeida C.A."/>
            <person name="Ferrarezi J.A."/>
            <person name="Labate C.A."/>
        </authorList>
    </citation>
    <scope>NUCLEOTIDE SEQUENCE</scope>
    <source>
        <strain evidence="6">MF-1</strain>
    </source>
</reference>
<dbReference type="InterPro" id="IPR006958">
    <property type="entry name" value="Mak16"/>
</dbReference>
<keyword evidence="7" id="KW-1185">Reference proteome</keyword>
<dbReference type="FunFam" id="3.30.390.110:FF:000001">
    <property type="entry name" value="Protein MAK16 homolog"/>
    <property type="match status" value="1"/>
</dbReference>
<organism evidence="6 7">
    <name type="scientific">Austropuccinia psidii MF-1</name>
    <dbReference type="NCBI Taxonomy" id="1389203"/>
    <lineage>
        <taxon>Eukaryota</taxon>
        <taxon>Fungi</taxon>
        <taxon>Dikarya</taxon>
        <taxon>Basidiomycota</taxon>
        <taxon>Pucciniomycotina</taxon>
        <taxon>Pucciniomycetes</taxon>
        <taxon>Pucciniales</taxon>
        <taxon>Sphaerophragmiaceae</taxon>
        <taxon>Austropuccinia</taxon>
    </lineage>
</organism>
<protein>
    <recommendedName>
        <fullName evidence="5">Ribosomal eL28/Mak16 domain-containing protein</fullName>
    </recommendedName>
</protein>
<gene>
    <name evidence="6" type="ORF">O181_008639</name>
</gene>
<evidence type="ECO:0000313" key="6">
    <source>
        <dbReference type="EMBL" id="MBW0468924.1"/>
    </source>
</evidence>
<evidence type="ECO:0000259" key="5">
    <source>
        <dbReference type="Pfam" id="PF01778"/>
    </source>
</evidence>
<sequence length="410" mass="46614">MPLLPKGRQSHVSGKVSRPVTSAGYAYSIPSHETRPPTNFAVGVAQTESIPPRTSSWPSTRYSLTFNRMQSDDVVWSIINHQFCSYKIRAAPGGGHSHNKQVGQNFCKNEYNATGLCNKASCPLANSRYATVREIGGIVYLFQKTAERAHSPASLWEKTRLSTNYAKALEQIDSSLIYWPDYMIHRCKQRLTKITQYLIKIRRLRTRELPQLVAVKSKTERRERARESKALSAARLSKTLEKELIARLKSKAYGDAPLNVNEDVWQAVLEGEKRKELEQEKELELEDDETDGDSDDDIEEEGEEEEREFVSDLEESDLEDLEDLDSLGSDFDEQSEEDHSSDENDDADGLDLNIDSGAATLKRRANHSLKENVPKKNKSLPSKDSKVKKKRQPHLEIEYEEEQEWLGINA</sequence>
<evidence type="ECO:0000256" key="2">
    <source>
        <dbReference type="ARBA" id="ARBA00005514"/>
    </source>
</evidence>
<dbReference type="GO" id="GO:0000460">
    <property type="term" value="P:maturation of 5.8S rRNA"/>
    <property type="evidence" value="ECO:0007669"/>
    <property type="project" value="TreeGrafter"/>
</dbReference>
<feature type="compositionally biased region" description="Acidic residues" evidence="4">
    <location>
        <begin position="283"/>
        <end position="336"/>
    </location>
</feature>
<name>A0A9Q3GJ22_9BASI</name>
<dbReference type="Pfam" id="PF01778">
    <property type="entry name" value="Ribosomal_L28e"/>
    <property type="match status" value="1"/>
</dbReference>
<dbReference type="AlphaFoldDB" id="A0A9Q3GJ22"/>
<dbReference type="PANTHER" id="PTHR23405">
    <property type="entry name" value="MAINTENANCE OF KILLER 16 MAK16 PROTEIN-RELATED"/>
    <property type="match status" value="1"/>
</dbReference>
<evidence type="ECO:0000313" key="7">
    <source>
        <dbReference type="Proteomes" id="UP000765509"/>
    </source>
</evidence>
<evidence type="ECO:0000256" key="1">
    <source>
        <dbReference type="ARBA" id="ARBA00004123"/>
    </source>
</evidence>
<keyword evidence="3" id="KW-0539">Nucleus</keyword>
<dbReference type="GO" id="GO:0000470">
    <property type="term" value="P:maturation of LSU-rRNA"/>
    <property type="evidence" value="ECO:0007669"/>
    <property type="project" value="TreeGrafter"/>
</dbReference>
<comment type="subcellular location">
    <subcellularLocation>
        <location evidence="1">Nucleus</location>
    </subcellularLocation>
</comment>
<dbReference type="PANTHER" id="PTHR23405:SF4">
    <property type="entry name" value="PROTEIN MAK16 HOMOLOG"/>
    <property type="match status" value="1"/>
</dbReference>
<feature type="domain" description="Ribosomal eL28/Mak16" evidence="5">
    <location>
        <begin position="74"/>
        <end position="197"/>
    </location>
</feature>
<dbReference type="Proteomes" id="UP000765509">
    <property type="component" value="Unassembled WGS sequence"/>
</dbReference>
<dbReference type="PIRSF" id="PIRSF003352">
    <property type="entry name" value="MAK16"/>
    <property type="match status" value="1"/>
</dbReference>